<reference evidence="4 5" key="1">
    <citation type="journal article" date="2016" name="Nat. Commun.">
        <title>Thousands of microbial genomes shed light on interconnected biogeochemical processes in an aquifer system.</title>
        <authorList>
            <person name="Anantharaman K."/>
            <person name="Brown C.T."/>
            <person name="Hug L.A."/>
            <person name="Sharon I."/>
            <person name="Castelle C.J."/>
            <person name="Probst A.J."/>
            <person name="Thomas B.C."/>
            <person name="Singh A."/>
            <person name="Wilkins M.J."/>
            <person name="Karaoz U."/>
            <person name="Brodie E.L."/>
            <person name="Williams K.H."/>
            <person name="Hubbard S.S."/>
            <person name="Banfield J.F."/>
        </authorList>
    </citation>
    <scope>NUCLEOTIDE SEQUENCE [LARGE SCALE GENOMIC DNA]</scope>
</reference>
<dbReference type="InterPro" id="IPR023620">
    <property type="entry name" value="SmpB"/>
</dbReference>
<dbReference type="GO" id="GO:0070929">
    <property type="term" value="P:trans-translation"/>
    <property type="evidence" value="ECO:0007669"/>
    <property type="project" value="UniProtKB-UniRule"/>
</dbReference>
<dbReference type="PANTHER" id="PTHR30308:SF2">
    <property type="entry name" value="SSRA-BINDING PROTEIN"/>
    <property type="match status" value="1"/>
</dbReference>
<evidence type="ECO:0000256" key="1">
    <source>
        <dbReference type="ARBA" id="ARBA00022490"/>
    </source>
</evidence>
<sequence length="149" mass="17169">MKIINRKFSRDYDVVEKFEAGIVLTGAEVKSVRQGGIRLDGSFIAFLENGPYLIGADISKYRFAENENYDPKRSRKILLTKKEILKIKGKLTSGRRLTVVPMSCYNKGALLKLEVAIVRGRKDLQKRKYDKQKTIARNQKREAKEFIRS</sequence>
<comment type="caution">
    <text evidence="4">The sequence shown here is derived from an EMBL/GenBank/DDBJ whole genome shotgun (WGS) entry which is preliminary data.</text>
</comment>
<dbReference type="Pfam" id="PF01668">
    <property type="entry name" value="SmpB"/>
    <property type="match status" value="1"/>
</dbReference>
<dbReference type="InterPro" id="IPR020081">
    <property type="entry name" value="SsrA-bd_prot_CS"/>
</dbReference>
<evidence type="ECO:0000313" key="4">
    <source>
        <dbReference type="EMBL" id="OGK29834.1"/>
    </source>
</evidence>
<dbReference type="CDD" id="cd09294">
    <property type="entry name" value="SmpB"/>
    <property type="match status" value="1"/>
</dbReference>
<protein>
    <recommendedName>
        <fullName evidence="3">SsrA-binding protein</fullName>
    </recommendedName>
    <alternativeName>
        <fullName evidence="3">Small protein B</fullName>
    </alternativeName>
</protein>
<dbReference type="PROSITE" id="PS01317">
    <property type="entry name" value="SSRP"/>
    <property type="match status" value="1"/>
</dbReference>
<dbReference type="HAMAP" id="MF_00023">
    <property type="entry name" value="SmpB"/>
    <property type="match status" value="1"/>
</dbReference>
<dbReference type="InterPro" id="IPR000037">
    <property type="entry name" value="SsrA-bd_prot"/>
</dbReference>
<dbReference type="GO" id="GO:0003723">
    <property type="term" value="F:RNA binding"/>
    <property type="evidence" value="ECO:0007669"/>
    <property type="project" value="UniProtKB-UniRule"/>
</dbReference>
<gene>
    <name evidence="3" type="primary">smpB</name>
    <name evidence="4" type="ORF">A3F29_00100</name>
</gene>
<organism evidence="4 5">
    <name type="scientific">Candidatus Roizmanbacteria bacterium RIFCSPHIGHO2_12_FULL_33_9</name>
    <dbReference type="NCBI Taxonomy" id="1802045"/>
    <lineage>
        <taxon>Bacteria</taxon>
        <taxon>Candidatus Roizmaniibacteriota</taxon>
    </lineage>
</organism>
<keyword evidence="2 3" id="KW-0694">RNA-binding</keyword>
<dbReference type="AlphaFoldDB" id="A0A1F7HFP5"/>
<dbReference type="NCBIfam" id="TIGR00086">
    <property type="entry name" value="smpB"/>
    <property type="match status" value="1"/>
</dbReference>
<dbReference type="PANTHER" id="PTHR30308">
    <property type="entry name" value="TMRNA-BINDING COMPONENT OF TRANS-TRANSLATION TAGGING COMPLEX"/>
    <property type="match status" value="1"/>
</dbReference>
<comment type="similarity">
    <text evidence="3">Belongs to the SmpB family.</text>
</comment>
<dbReference type="EMBL" id="MFZV01000056">
    <property type="protein sequence ID" value="OGK29834.1"/>
    <property type="molecule type" value="Genomic_DNA"/>
</dbReference>
<accession>A0A1F7HFP5</accession>
<name>A0A1F7HFP5_9BACT</name>
<dbReference type="GO" id="GO:0070930">
    <property type="term" value="P:trans-translation-dependent protein tagging"/>
    <property type="evidence" value="ECO:0007669"/>
    <property type="project" value="TreeGrafter"/>
</dbReference>
<dbReference type="Proteomes" id="UP000177199">
    <property type="component" value="Unassembled WGS sequence"/>
</dbReference>
<comment type="function">
    <text evidence="3">Required for rescue of stalled ribosomes mediated by trans-translation. Binds to transfer-messenger RNA (tmRNA), required for stable association of tmRNA with ribosomes. tmRNA and SmpB together mimic tRNA shape, replacing the anticodon stem-loop with SmpB. tmRNA is encoded by the ssrA gene; the 2 termini fold to resemble tRNA(Ala) and it encodes a 'tag peptide', a short internal open reading frame. During trans-translation Ala-aminoacylated tmRNA acts like a tRNA, entering the A-site of stalled ribosomes, displacing the stalled mRNA. The ribosome then switches to translate the ORF on the tmRNA; the nascent peptide is terminated with the 'tag peptide' encoded by the tmRNA and targeted for degradation. The ribosome is freed to recommence translation, which seems to be the essential function of trans-translation.</text>
</comment>
<dbReference type="SUPFAM" id="SSF74982">
    <property type="entry name" value="Small protein B (SmpB)"/>
    <property type="match status" value="1"/>
</dbReference>
<evidence type="ECO:0000256" key="2">
    <source>
        <dbReference type="ARBA" id="ARBA00022884"/>
    </source>
</evidence>
<keyword evidence="1 3" id="KW-0963">Cytoplasm</keyword>
<evidence type="ECO:0000313" key="5">
    <source>
        <dbReference type="Proteomes" id="UP000177199"/>
    </source>
</evidence>
<comment type="subcellular location">
    <subcellularLocation>
        <location evidence="3">Cytoplasm</location>
    </subcellularLocation>
    <text evidence="3">The tmRNA-SmpB complex associates with stalled 70S ribosomes.</text>
</comment>
<evidence type="ECO:0000256" key="3">
    <source>
        <dbReference type="HAMAP-Rule" id="MF_00023"/>
    </source>
</evidence>
<dbReference type="Gene3D" id="2.40.280.10">
    <property type="match status" value="1"/>
</dbReference>
<dbReference type="GO" id="GO:0005829">
    <property type="term" value="C:cytosol"/>
    <property type="evidence" value="ECO:0007669"/>
    <property type="project" value="TreeGrafter"/>
</dbReference>
<proteinExistence type="inferred from homology"/>
<dbReference type="NCBIfam" id="NF003843">
    <property type="entry name" value="PRK05422.1"/>
    <property type="match status" value="1"/>
</dbReference>